<dbReference type="EMBL" id="CP015217">
    <property type="protein sequence ID" value="AOP35147.1"/>
    <property type="molecule type" value="Genomic_DNA"/>
</dbReference>
<dbReference type="AlphaFoldDB" id="A0A1D7UZZ5"/>
<proteinExistence type="predicted"/>
<evidence type="ECO:0008006" key="4">
    <source>
        <dbReference type="Google" id="ProtNLM"/>
    </source>
</evidence>
<evidence type="ECO:0000313" key="2">
    <source>
        <dbReference type="EMBL" id="AOP35147.1"/>
    </source>
</evidence>
<dbReference type="RefSeq" id="WP_069608359.1">
    <property type="nucleotide sequence ID" value="NZ_CP015217.1"/>
</dbReference>
<feature type="signal peptide" evidence="1">
    <location>
        <begin position="1"/>
        <end position="25"/>
    </location>
</feature>
<organism evidence="2 3">
    <name type="scientific">Leptospira tipperaryensis</name>
    <dbReference type="NCBI Taxonomy" id="2564040"/>
    <lineage>
        <taxon>Bacteria</taxon>
        <taxon>Pseudomonadati</taxon>
        <taxon>Spirochaetota</taxon>
        <taxon>Spirochaetia</taxon>
        <taxon>Leptospirales</taxon>
        <taxon>Leptospiraceae</taxon>
        <taxon>Leptospira</taxon>
    </lineage>
</organism>
<gene>
    <name evidence="2" type="ORF">A0128_15650</name>
</gene>
<dbReference type="KEGG" id="laj:A0128_15650"/>
<keyword evidence="1" id="KW-0732">Signal</keyword>
<evidence type="ECO:0000313" key="3">
    <source>
        <dbReference type="Proteomes" id="UP000094197"/>
    </source>
</evidence>
<accession>A0A1D7UZZ5</accession>
<evidence type="ECO:0000256" key="1">
    <source>
        <dbReference type="SAM" id="SignalP"/>
    </source>
</evidence>
<feature type="chain" id="PRO_5009100500" description="Lipoprotein" evidence="1">
    <location>
        <begin position="26"/>
        <end position="154"/>
    </location>
</feature>
<dbReference type="OrthoDB" id="345375at2"/>
<reference evidence="2 3" key="1">
    <citation type="submission" date="2016-04" db="EMBL/GenBank/DDBJ databases">
        <title>Complete genome seqeunce of Leptospira alstonii serovar Room22.</title>
        <authorList>
            <person name="Nally J.E."/>
            <person name="Bayles D.O."/>
            <person name="Hurley D."/>
            <person name="Fanning S."/>
            <person name="McMahon B.J."/>
            <person name="Arent Z."/>
        </authorList>
    </citation>
    <scope>NUCLEOTIDE SEQUENCE [LARGE SCALE GENOMIC DNA]</scope>
    <source>
        <strain evidence="2 3">GWTS #1</strain>
    </source>
</reference>
<sequence length="154" mass="17854">MRRRIFTFVSILILFSFHCTQISNSFSKNDPQTPEPELNTLKYPNIDILTKSLKLITKNRGKGSQVFYISGIFDSYFYLYWKNRKAVYILRSIENDLETNYVDSIRFPTGSSRIQIDTNVVETLDEVGGSTFLIHRDSLNSILEKCLNGILIRI</sequence>
<keyword evidence="3" id="KW-1185">Reference proteome</keyword>
<protein>
    <recommendedName>
        <fullName evidence="4">Lipoprotein</fullName>
    </recommendedName>
</protein>
<name>A0A1D7UZZ5_9LEPT</name>
<dbReference type="Proteomes" id="UP000094197">
    <property type="component" value="Chromosome 1"/>
</dbReference>